<dbReference type="GO" id="GO:0097367">
    <property type="term" value="F:carbohydrate derivative binding"/>
    <property type="evidence" value="ECO:0007669"/>
    <property type="project" value="InterPro"/>
</dbReference>
<feature type="domain" description="HTH rpiR-type" evidence="4">
    <location>
        <begin position="22"/>
        <end position="98"/>
    </location>
</feature>
<dbReference type="PROSITE" id="PS51071">
    <property type="entry name" value="HTH_RPIR"/>
    <property type="match status" value="1"/>
</dbReference>
<keyword evidence="1" id="KW-0805">Transcription regulation</keyword>
<dbReference type="InterPro" id="IPR046348">
    <property type="entry name" value="SIS_dom_sf"/>
</dbReference>
<dbReference type="STRING" id="410764.GA0061103_6439"/>
<evidence type="ECO:0000256" key="3">
    <source>
        <dbReference type="ARBA" id="ARBA00023163"/>
    </source>
</evidence>
<dbReference type="SUPFAM" id="SSF53697">
    <property type="entry name" value="SIS domain"/>
    <property type="match status" value="1"/>
</dbReference>
<dbReference type="InterPro" id="IPR000281">
    <property type="entry name" value="HTH_RpiR"/>
</dbReference>
<dbReference type="GO" id="GO:0003677">
    <property type="term" value="F:DNA binding"/>
    <property type="evidence" value="ECO:0007669"/>
    <property type="project" value="UniProtKB-KW"/>
</dbReference>
<evidence type="ECO:0000259" key="4">
    <source>
        <dbReference type="PROSITE" id="PS51071"/>
    </source>
</evidence>
<dbReference type="OrthoDB" id="9814005at2"/>
<protein>
    <submittedName>
        <fullName evidence="5">Transcriptional regulator, RpiR family</fullName>
    </submittedName>
</protein>
<dbReference type="Proteomes" id="UP000199101">
    <property type="component" value="Unassembled WGS sequence"/>
</dbReference>
<sequence>MTTLSASKSSPRPQTLEELRALTVDIRRGNTDLSLGGKALGVLSRLVDTPEQTAVRTISELADGLGINPSTLTRLAKRLGYGGFGDFQDVFREAISDDGRYFYSRQAGRLISIKEEADEEIHVFEKLAAESKANIDGFLAQLDGLELRTAADRLAHAKRVRVYGVRQFHAFASFLTYGLAMLRSDVALLDAPRLGEAEGLAQLEPGDVLVVSSCAPYTRNVAEVAALSSRRGLDVIAVTDTRSSPLVPPARHAFLVPHASSFFSNSMGAYIVFCEGLLNLVARVLADSAIDALAKREALIRDLRIEIDRD</sequence>
<evidence type="ECO:0000313" key="5">
    <source>
        <dbReference type="EMBL" id="SCB44260.1"/>
    </source>
</evidence>
<evidence type="ECO:0000313" key="6">
    <source>
        <dbReference type="Proteomes" id="UP000199101"/>
    </source>
</evidence>
<accession>A0A1C3WWB2</accession>
<dbReference type="CDD" id="cd05013">
    <property type="entry name" value="SIS_RpiR"/>
    <property type="match status" value="1"/>
</dbReference>
<dbReference type="SUPFAM" id="SSF46689">
    <property type="entry name" value="Homeodomain-like"/>
    <property type="match status" value="1"/>
</dbReference>
<dbReference type="InterPro" id="IPR035472">
    <property type="entry name" value="RpiR-like_SIS"/>
</dbReference>
<dbReference type="PANTHER" id="PTHR30514">
    <property type="entry name" value="GLUCOKINASE"/>
    <property type="match status" value="1"/>
</dbReference>
<keyword evidence="3" id="KW-0804">Transcription</keyword>
<evidence type="ECO:0000256" key="2">
    <source>
        <dbReference type="ARBA" id="ARBA00023125"/>
    </source>
</evidence>
<dbReference type="InterPro" id="IPR009057">
    <property type="entry name" value="Homeodomain-like_sf"/>
</dbReference>
<dbReference type="PANTHER" id="PTHR30514:SF18">
    <property type="entry name" value="RPIR-FAMILY TRANSCRIPTIONAL REGULATOR"/>
    <property type="match status" value="1"/>
</dbReference>
<name>A0A1C3WWB2_9HYPH</name>
<reference evidence="6" key="1">
    <citation type="submission" date="2016-08" db="EMBL/GenBank/DDBJ databases">
        <authorList>
            <person name="Varghese N."/>
            <person name="Submissions Spin"/>
        </authorList>
    </citation>
    <scope>NUCLEOTIDE SEQUENCE [LARGE SCALE GENOMIC DNA]</scope>
    <source>
        <strain evidence="6">HAMBI 2975</strain>
    </source>
</reference>
<dbReference type="InterPro" id="IPR047640">
    <property type="entry name" value="RpiR-like"/>
</dbReference>
<keyword evidence="2" id="KW-0238">DNA-binding</keyword>
<proteinExistence type="predicted"/>
<dbReference type="RefSeq" id="WP_092716588.1">
    <property type="nucleotide sequence ID" value="NZ_FMAG01000008.1"/>
</dbReference>
<dbReference type="InterPro" id="IPR036388">
    <property type="entry name" value="WH-like_DNA-bd_sf"/>
</dbReference>
<dbReference type="InterPro" id="IPR001347">
    <property type="entry name" value="SIS_dom"/>
</dbReference>
<dbReference type="GO" id="GO:0003700">
    <property type="term" value="F:DNA-binding transcription factor activity"/>
    <property type="evidence" value="ECO:0007669"/>
    <property type="project" value="InterPro"/>
</dbReference>
<gene>
    <name evidence="5" type="ORF">GA0061103_6439</name>
</gene>
<evidence type="ECO:0000256" key="1">
    <source>
        <dbReference type="ARBA" id="ARBA00023015"/>
    </source>
</evidence>
<dbReference type="GO" id="GO:1901135">
    <property type="term" value="P:carbohydrate derivative metabolic process"/>
    <property type="evidence" value="ECO:0007669"/>
    <property type="project" value="InterPro"/>
</dbReference>
<dbReference type="Gene3D" id="3.40.50.10490">
    <property type="entry name" value="Glucose-6-phosphate isomerase like protein, domain 1"/>
    <property type="match status" value="1"/>
</dbReference>
<dbReference type="Gene3D" id="1.10.10.10">
    <property type="entry name" value="Winged helix-like DNA-binding domain superfamily/Winged helix DNA-binding domain"/>
    <property type="match status" value="1"/>
</dbReference>
<dbReference type="Pfam" id="PF01380">
    <property type="entry name" value="SIS"/>
    <property type="match status" value="1"/>
</dbReference>
<organism evidence="5 6">
    <name type="scientific">Rhizobium multihospitium</name>
    <dbReference type="NCBI Taxonomy" id="410764"/>
    <lineage>
        <taxon>Bacteria</taxon>
        <taxon>Pseudomonadati</taxon>
        <taxon>Pseudomonadota</taxon>
        <taxon>Alphaproteobacteria</taxon>
        <taxon>Hyphomicrobiales</taxon>
        <taxon>Rhizobiaceae</taxon>
        <taxon>Rhizobium/Agrobacterium group</taxon>
        <taxon>Rhizobium</taxon>
    </lineage>
</organism>
<dbReference type="AlphaFoldDB" id="A0A1C3WWB2"/>
<dbReference type="EMBL" id="FMAG01000008">
    <property type="protein sequence ID" value="SCB44260.1"/>
    <property type="molecule type" value="Genomic_DNA"/>
</dbReference>
<keyword evidence="6" id="KW-1185">Reference proteome</keyword>